<evidence type="ECO:0000259" key="6">
    <source>
        <dbReference type="Pfam" id="PF18052"/>
    </source>
</evidence>
<dbReference type="Gene3D" id="1.20.5.4130">
    <property type="match status" value="1"/>
</dbReference>
<feature type="domain" description="NB-ARC" evidence="5">
    <location>
        <begin position="260"/>
        <end position="424"/>
    </location>
</feature>
<feature type="domain" description="Disease resistance protein winged helix" evidence="7">
    <location>
        <begin position="509"/>
        <end position="579"/>
    </location>
</feature>
<dbReference type="Gene3D" id="3.40.50.300">
    <property type="entry name" value="P-loop containing nucleotide triphosphate hydrolases"/>
    <property type="match status" value="1"/>
</dbReference>
<dbReference type="CDD" id="cd14798">
    <property type="entry name" value="RX-CC_like"/>
    <property type="match status" value="1"/>
</dbReference>
<feature type="region of interest" description="Disordered" evidence="4">
    <location>
        <begin position="216"/>
        <end position="243"/>
    </location>
</feature>
<feature type="region of interest" description="Disordered" evidence="4">
    <location>
        <begin position="144"/>
        <end position="202"/>
    </location>
</feature>
<dbReference type="Pfam" id="PF00931">
    <property type="entry name" value="NB-ARC"/>
    <property type="match status" value="1"/>
</dbReference>
<dbReference type="InterPro" id="IPR042197">
    <property type="entry name" value="Apaf_helical"/>
</dbReference>
<dbReference type="RefSeq" id="XP_048322288.2">
    <property type="nucleotide sequence ID" value="XM_048466331.2"/>
</dbReference>
<dbReference type="InterPro" id="IPR055414">
    <property type="entry name" value="LRR_R13L4/SHOC2-like"/>
</dbReference>
<evidence type="ECO:0000259" key="8">
    <source>
        <dbReference type="Pfam" id="PF23598"/>
    </source>
</evidence>
<proteinExistence type="predicted"/>
<dbReference type="SUPFAM" id="SSF52540">
    <property type="entry name" value="P-loop containing nucleoside triphosphate hydrolases"/>
    <property type="match status" value="1"/>
</dbReference>
<evidence type="ECO:0000256" key="1">
    <source>
        <dbReference type="ARBA" id="ARBA00022737"/>
    </source>
</evidence>
<keyword evidence="1" id="KW-0677">Repeat</keyword>
<dbReference type="InterPro" id="IPR058922">
    <property type="entry name" value="WHD_DRP"/>
</dbReference>
<dbReference type="Gene3D" id="3.80.10.10">
    <property type="entry name" value="Ribonuclease Inhibitor"/>
    <property type="match status" value="1"/>
</dbReference>
<evidence type="ECO:0000259" key="7">
    <source>
        <dbReference type="Pfam" id="PF23559"/>
    </source>
</evidence>
<feature type="domain" description="Disease resistance N-terminal" evidence="6">
    <location>
        <begin position="8"/>
        <end position="88"/>
    </location>
</feature>
<dbReference type="InterPro" id="IPR032675">
    <property type="entry name" value="LRR_dom_sf"/>
</dbReference>
<evidence type="ECO:0000256" key="3">
    <source>
        <dbReference type="ARBA" id="ARBA00022821"/>
    </source>
</evidence>
<evidence type="ECO:0000313" key="9">
    <source>
        <dbReference type="Proteomes" id="UP001652623"/>
    </source>
</evidence>
<dbReference type="InterPro" id="IPR041118">
    <property type="entry name" value="Rx_N"/>
</dbReference>
<dbReference type="InterPro" id="IPR044974">
    <property type="entry name" value="Disease_R_plants"/>
</dbReference>
<keyword evidence="2" id="KW-0547">Nucleotide-binding</keyword>
<dbReference type="Pfam" id="PF18052">
    <property type="entry name" value="Rx_N"/>
    <property type="match status" value="1"/>
</dbReference>
<feature type="domain" description="Disease resistance R13L4/SHOC-2-like LRR" evidence="8">
    <location>
        <begin position="703"/>
        <end position="999"/>
    </location>
</feature>
<dbReference type="InterPro" id="IPR002182">
    <property type="entry name" value="NB-ARC"/>
</dbReference>
<dbReference type="InterPro" id="IPR038005">
    <property type="entry name" value="RX-like_CC"/>
</dbReference>
<dbReference type="Gene3D" id="1.10.10.10">
    <property type="entry name" value="Winged helix-like DNA-binding domain superfamily/Winged helix DNA-binding domain"/>
    <property type="match status" value="1"/>
</dbReference>
<dbReference type="PANTHER" id="PTHR23155">
    <property type="entry name" value="DISEASE RESISTANCE PROTEIN RP"/>
    <property type="match status" value="1"/>
</dbReference>
<dbReference type="Pfam" id="PF23559">
    <property type="entry name" value="WHD_DRP"/>
    <property type="match status" value="1"/>
</dbReference>
<name>A0ABM3I7M0_ZIZJJ</name>
<keyword evidence="3" id="KW-0611">Plant defense</keyword>
<dbReference type="GeneID" id="107426867"/>
<accession>A0ABM3I7M0</accession>
<gene>
    <name evidence="10" type="primary">LOC107426867</name>
</gene>
<dbReference type="Proteomes" id="UP001652623">
    <property type="component" value="Chromosome 11"/>
</dbReference>
<evidence type="ECO:0000256" key="4">
    <source>
        <dbReference type="SAM" id="MobiDB-lite"/>
    </source>
</evidence>
<protein>
    <submittedName>
        <fullName evidence="10">Disease resistance protein RPP8</fullName>
    </submittedName>
</protein>
<reference evidence="10" key="1">
    <citation type="submission" date="2025-08" db="UniProtKB">
        <authorList>
            <consortium name="RefSeq"/>
        </authorList>
    </citation>
    <scope>IDENTIFICATION</scope>
    <source>
        <tissue evidence="10">Seedling</tissue>
    </source>
</reference>
<dbReference type="Gene3D" id="1.10.8.430">
    <property type="entry name" value="Helical domain of apoptotic protease-activating factors"/>
    <property type="match status" value="1"/>
</dbReference>
<keyword evidence="9" id="KW-1185">Reference proteome</keyword>
<dbReference type="InterPro" id="IPR027417">
    <property type="entry name" value="P-loop_NTPase"/>
</dbReference>
<dbReference type="InterPro" id="IPR036388">
    <property type="entry name" value="WH-like_DNA-bd_sf"/>
</dbReference>
<evidence type="ECO:0000313" key="10">
    <source>
        <dbReference type="RefSeq" id="XP_048322288.2"/>
    </source>
</evidence>
<sequence>MADIVGGALMENITRLLQQDEEYLLHSVELEVKALQQELVAINSFLKKSESKRIENDEVQEVADRIRDVAGEAEDVVDTYMAEIIELRGRRLLLRKLYHSLFSRGKKLRAAAKKIKSVRNTIHLIYSKKDRYGILQDGDIESSSTAVRAPTVKEAAKEKKKQKKPEHAGSAPTMKEAAKEKKKQKKPEHDGSAPTMKEAAKEEYTGEIVEIDIAKSSDHGKASSSEHKGSSSQQEDSHSHSQRWPRSEFDYVVGFEIETTTLISHLVKGDPTLDVISITGMGGLGKTTLASKIYEDRRVRDHFDCQAWVFVSQEYKTKDYLFVILRCLISSSIPEEMFTVSEKELKLTLRAFLREKRYLIVFDDLRTTRVWDEIRDAFPNSFNGSRLLITSDKQVALLARQTSPYSLKSLDDETSWQLFCKKVSPIIKSNPDLEPPGKQLVQSCMGAPLAILVLGGLLVHKEVKYETWSKLIDHVSFNYSQNTRSLDILRLSYTHLPRNLKPCFLYLGVFPMDSEISVRYLIKLWLAEGAIQQTETKTVEDVADDYLEELRTRSLIQVTKRRTDGGAKACRIHHLLREISISEGLKEKFFEVHSGYNPASIRKARRVSRVTNRRTGGAVQVMASRIDDLLIRELSIVDTVKARFLEARSETNYASTSKTRRLSIQGNISEYISSYPDVPSRAHSLFIFGEGDDFDIKHWRWIFKNFKFLRVLCLEKLFLNSIPKHIEKLTFLRYLRIRSEKLIEIAAIPASICNLQYLEEINVDGHVEECLPKEIWKMMQLRNLRFSGGMSILATPTSMDNISTKLQVLSYVLVDENTKFLMSYLRFPYLRKLHLKYDHGLTKMNEFEVADVLESLFPKENEEELGSLKKLESLKILDFPTSEPRPNLFPSTLVKISFIRSYFNSIHIGILAKLPNLQILKLKGRFPYYGILGPLRCVADDFPQLRILQMIDLEIEIWILESGAMKKLEHLVISECYHVRNVPEELAKLSALTLVEVSQMSRSFKKKLKKLDFLAKWMVVGIRHE</sequence>
<organism evidence="9 10">
    <name type="scientific">Ziziphus jujuba</name>
    <name type="common">Chinese jujube</name>
    <name type="synonym">Ziziphus sativa</name>
    <dbReference type="NCBI Taxonomy" id="326968"/>
    <lineage>
        <taxon>Eukaryota</taxon>
        <taxon>Viridiplantae</taxon>
        <taxon>Streptophyta</taxon>
        <taxon>Embryophyta</taxon>
        <taxon>Tracheophyta</taxon>
        <taxon>Spermatophyta</taxon>
        <taxon>Magnoliopsida</taxon>
        <taxon>eudicotyledons</taxon>
        <taxon>Gunneridae</taxon>
        <taxon>Pentapetalae</taxon>
        <taxon>rosids</taxon>
        <taxon>fabids</taxon>
        <taxon>Rosales</taxon>
        <taxon>Rhamnaceae</taxon>
        <taxon>Paliureae</taxon>
        <taxon>Ziziphus</taxon>
    </lineage>
</organism>
<dbReference type="Pfam" id="PF23598">
    <property type="entry name" value="LRR_14"/>
    <property type="match status" value="1"/>
</dbReference>
<evidence type="ECO:0000256" key="2">
    <source>
        <dbReference type="ARBA" id="ARBA00022741"/>
    </source>
</evidence>
<dbReference type="SUPFAM" id="SSF52058">
    <property type="entry name" value="L domain-like"/>
    <property type="match status" value="1"/>
</dbReference>
<evidence type="ECO:0000259" key="5">
    <source>
        <dbReference type="Pfam" id="PF00931"/>
    </source>
</evidence>
<dbReference type="PANTHER" id="PTHR23155:SF1193">
    <property type="entry name" value="DISEASE RESISTANCE PROTEIN RPP13-RELATED"/>
    <property type="match status" value="1"/>
</dbReference>
<dbReference type="PRINTS" id="PR00364">
    <property type="entry name" value="DISEASERSIST"/>
</dbReference>